<proteinExistence type="predicted"/>
<dbReference type="EMBL" id="JACHHQ010000001">
    <property type="protein sequence ID" value="MBB5198918.1"/>
    <property type="molecule type" value="Genomic_DNA"/>
</dbReference>
<keyword evidence="2" id="KW-1185">Reference proteome</keyword>
<dbReference type="Proteomes" id="UP000571084">
    <property type="component" value="Unassembled WGS sequence"/>
</dbReference>
<comment type="caution">
    <text evidence="1">The sequence shown here is derived from an EMBL/GenBank/DDBJ whole genome shotgun (WGS) entry which is preliminary data.</text>
</comment>
<dbReference type="AlphaFoldDB" id="A0A840RPM6"/>
<dbReference type="RefSeq" id="WP_168053196.1">
    <property type="nucleotide sequence ID" value="NZ_JAAOZT010000002.1"/>
</dbReference>
<name>A0A840RPM6_9BURK</name>
<evidence type="ECO:0000313" key="2">
    <source>
        <dbReference type="Proteomes" id="UP000571084"/>
    </source>
</evidence>
<evidence type="ECO:0000313" key="1">
    <source>
        <dbReference type="EMBL" id="MBB5198918.1"/>
    </source>
</evidence>
<accession>A0A840RPM6</accession>
<reference evidence="1 2" key="1">
    <citation type="submission" date="2020-08" db="EMBL/GenBank/DDBJ databases">
        <title>Genomic Encyclopedia of Type Strains, Phase IV (KMG-IV): sequencing the most valuable type-strain genomes for metagenomic binning, comparative biology and taxonomic classification.</title>
        <authorList>
            <person name="Goeker M."/>
        </authorList>
    </citation>
    <scope>NUCLEOTIDE SEQUENCE [LARGE SCALE GENOMIC DNA]</scope>
    <source>
        <strain evidence="1 2">DSM 23240</strain>
    </source>
</reference>
<sequence length="70" mass="7990">MLLTNVTMTVGEKLFEFSSVDDWHETVREKFTEHQVNWDVVTCVSASGHVCTTAQELYAADFPVKVYHNP</sequence>
<protein>
    <submittedName>
        <fullName evidence="1">Uncharacterized protein</fullName>
    </submittedName>
</protein>
<organism evidence="1 2">
    <name type="scientific">Glaciimonas immobilis</name>
    <dbReference type="NCBI Taxonomy" id="728004"/>
    <lineage>
        <taxon>Bacteria</taxon>
        <taxon>Pseudomonadati</taxon>
        <taxon>Pseudomonadota</taxon>
        <taxon>Betaproteobacteria</taxon>
        <taxon>Burkholderiales</taxon>
        <taxon>Oxalobacteraceae</taxon>
        <taxon>Glaciimonas</taxon>
    </lineage>
</organism>
<gene>
    <name evidence="1" type="ORF">HNR39_000728</name>
</gene>